<name>A0A923K0Z6_9PSED</name>
<organism evidence="1">
    <name type="scientific">Pseudomonas peradeniyensis</name>
    <dbReference type="NCBI Taxonomy" id="2745488"/>
    <lineage>
        <taxon>Bacteria</taxon>
        <taxon>Pseudomonadati</taxon>
        <taxon>Pseudomonadota</taxon>
        <taxon>Gammaproteobacteria</taxon>
        <taxon>Pseudomonadales</taxon>
        <taxon>Pseudomonadaceae</taxon>
        <taxon>Pseudomonas</taxon>
    </lineage>
</organism>
<proteinExistence type="predicted"/>
<accession>A0A923K0Z6</accession>
<sequence>MTTEKPFAFSKTFDQEGTFQALYAAQNWLRDNGYSYGSTCRGEPIGVLKGDYVIAKWRNLTRQEINELDGVVSGCPRNGPIKVQLKEVPV</sequence>
<dbReference type="AlphaFoldDB" id="A0A923K0Z6"/>
<reference evidence="1" key="1">
    <citation type="journal article" date="2020" name="Microorganisms">
        <title>Reliable Identification of Environmental Pseudomonas Isolates Using the rpoD Gene.</title>
        <authorList>
            <consortium name="The Broad Institute Genome Sequencing Platform"/>
            <person name="Girard L."/>
            <person name="Lood C."/>
            <person name="Rokni-Zadeh H."/>
            <person name="van Noort V."/>
            <person name="Lavigne R."/>
            <person name="De Mot R."/>
        </authorList>
    </citation>
    <scope>NUCLEOTIDE SEQUENCE</scope>
    <source>
        <strain evidence="1">BW13M1</strain>
    </source>
</reference>
<evidence type="ECO:0000313" key="1">
    <source>
        <dbReference type="EMBL" id="MBC3446859.1"/>
    </source>
</evidence>
<dbReference type="RefSeq" id="WP_186733621.1">
    <property type="nucleotide sequence ID" value="NZ_JABWRJ020000004.1"/>
</dbReference>
<gene>
    <name evidence="1" type="ORF">HU751_13825</name>
</gene>
<protein>
    <submittedName>
        <fullName evidence="1">Uncharacterized protein</fullName>
    </submittedName>
</protein>
<dbReference type="EMBL" id="JABWRJ010000016">
    <property type="protein sequence ID" value="MBC3446859.1"/>
    <property type="molecule type" value="Genomic_DNA"/>
</dbReference>
<comment type="caution">
    <text evidence="1">The sequence shown here is derived from an EMBL/GenBank/DDBJ whole genome shotgun (WGS) entry which is preliminary data.</text>
</comment>
<reference evidence="1" key="2">
    <citation type="submission" date="2020-07" db="EMBL/GenBank/DDBJ databases">
        <authorList>
            <person name="Lood C."/>
            <person name="Girard L."/>
        </authorList>
    </citation>
    <scope>NUCLEOTIDE SEQUENCE</scope>
    <source>
        <strain evidence="1">BW13M1</strain>
    </source>
</reference>